<keyword evidence="1 4" id="KW-0479">Metal-binding</keyword>
<reference evidence="6 7" key="2">
    <citation type="submission" date="2018-11" db="EMBL/GenBank/DDBJ databases">
        <authorList>
            <consortium name="Pathogen Informatics"/>
        </authorList>
    </citation>
    <scope>NUCLEOTIDE SEQUENCE [LARGE SCALE GENOMIC DNA]</scope>
</reference>
<evidence type="ECO:0000259" key="5">
    <source>
        <dbReference type="PROSITE" id="PS50103"/>
    </source>
</evidence>
<dbReference type="OrthoDB" id="336321at2759"/>
<evidence type="ECO:0000313" key="6">
    <source>
        <dbReference type="EMBL" id="VDO93445.1"/>
    </source>
</evidence>
<feature type="domain" description="C3H1-type" evidence="5">
    <location>
        <begin position="30"/>
        <end position="56"/>
    </location>
</feature>
<dbReference type="EMBL" id="UZAM01006734">
    <property type="protein sequence ID" value="VDO93445.1"/>
    <property type="molecule type" value="Genomic_DNA"/>
</dbReference>
<dbReference type="PROSITE" id="PS50103">
    <property type="entry name" value="ZF_C3H1"/>
    <property type="match status" value="1"/>
</dbReference>
<evidence type="ECO:0000256" key="3">
    <source>
        <dbReference type="ARBA" id="ARBA00022833"/>
    </source>
</evidence>
<gene>
    <name evidence="6" type="ORF">SBAD_LOCUS1172</name>
</gene>
<keyword evidence="2 4" id="KW-0863">Zinc-finger</keyword>
<dbReference type="Pfam" id="PF18345">
    <property type="entry name" value="zf_CCCH_4"/>
    <property type="match status" value="1"/>
</dbReference>
<feature type="zinc finger region" description="C3H1-type" evidence="4">
    <location>
        <begin position="30"/>
        <end position="56"/>
    </location>
</feature>
<dbReference type="GO" id="GO:0008270">
    <property type="term" value="F:zinc ion binding"/>
    <property type="evidence" value="ECO:0007669"/>
    <property type="project" value="UniProtKB-KW"/>
</dbReference>
<evidence type="ECO:0000256" key="4">
    <source>
        <dbReference type="PROSITE-ProRule" id="PRU00723"/>
    </source>
</evidence>
<keyword evidence="7" id="KW-1185">Reference proteome</keyword>
<evidence type="ECO:0000313" key="8">
    <source>
        <dbReference type="WBParaSite" id="SBAD_0000121301-mRNA-1"/>
    </source>
</evidence>
<reference evidence="8" key="1">
    <citation type="submission" date="2016-06" db="UniProtKB">
        <authorList>
            <consortium name="WormBaseParasite"/>
        </authorList>
    </citation>
    <scope>IDENTIFICATION</scope>
</reference>
<proteinExistence type="predicted"/>
<protein>
    <submittedName>
        <fullName evidence="8">C3H1-type domain-containing protein</fullName>
    </submittedName>
</protein>
<dbReference type="InterPro" id="IPR036855">
    <property type="entry name" value="Znf_CCCH_sf"/>
</dbReference>
<organism evidence="8">
    <name type="scientific">Soboliphyme baturini</name>
    <dbReference type="NCBI Taxonomy" id="241478"/>
    <lineage>
        <taxon>Eukaryota</taxon>
        <taxon>Metazoa</taxon>
        <taxon>Ecdysozoa</taxon>
        <taxon>Nematoda</taxon>
        <taxon>Enoplea</taxon>
        <taxon>Dorylaimia</taxon>
        <taxon>Dioctophymatida</taxon>
        <taxon>Dioctophymatoidea</taxon>
        <taxon>Soboliphymatidae</taxon>
        <taxon>Soboliphyme</taxon>
    </lineage>
</organism>
<dbReference type="WBParaSite" id="SBAD_0000121301-mRNA-1">
    <property type="protein sequence ID" value="SBAD_0000121301-mRNA-1"/>
    <property type="gene ID" value="SBAD_0000121301"/>
</dbReference>
<accession>A0A183IC28</accession>
<dbReference type="SUPFAM" id="SSF90229">
    <property type="entry name" value="CCCH zinc finger"/>
    <property type="match status" value="1"/>
</dbReference>
<name>A0A183IC28_9BILA</name>
<evidence type="ECO:0000256" key="1">
    <source>
        <dbReference type="ARBA" id="ARBA00022723"/>
    </source>
</evidence>
<keyword evidence="3 4" id="KW-0862">Zinc</keyword>
<dbReference type="Proteomes" id="UP000270296">
    <property type="component" value="Unassembled WGS sequence"/>
</dbReference>
<dbReference type="AlphaFoldDB" id="A0A183IC28"/>
<evidence type="ECO:0000256" key="2">
    <source>
        <dbReference type="ARBA" id="ARBA00022771"/>
    </source>
</evidence>
<sequence>MIVTQVLEQHVKLSDPTCDDDGKKFKRSVSKTVRCRAFKKGMCKFGDKCRFSHIYQSSKRLRPETIEGQPKPKISTVAFFDSAPIIYGSNVHR</sequence>
<dbReference type="InterPro" id="IPR000571">
    <property type="entry name" value="Znf_CCCH"/>
</dbReference>
<dbReference type="Gene3D" id="4.10.1000.10">
    <property type="entry name" value="Zinc finger, CCCH-type"/>
    <property type="match status" value="1"/>
</dbReference>
<dbReference type="SMART" id="SM00356">
    <property type="entry name" value="ZnF_C3H1"/>
    <property type="match status" value="1"/>
</dbReference>
<evidence type="ECO:0000313" key="7">
    <source>
        <dbReference type="Proteomes" id="UP000270296"/>
    </source>
</evidence>